<protein>
    <submittedName>
        <fullName evidence="3">Serine-protein kinase, putative</fullName>
        <ecNumber evidence="3">2.7.11.1</ecNumber>
    </submittedName>
</protein>
<evidence type="ECO:0000259" key="2">
    <source>
        <dbReference type="Pfam" id="PF13581"/>
    </source>
</evidence>
<keyword evidence="3" id="KW-0808">Transferase</keyword>
<dbReference type="GO" id="GO:0004674">
    <property type="term" value="F:protein serine/threonine kinase activity"/>
    <property type="evidence" value="ECO:0007669"/>
    <property type="project" value="UniProtKB-KW"/>
</dbReference>
<dbReference type="Gene3D" id="3.30.565.10">
    <property type="entry name" value="Histidine kinase-like ATPase, C-terminal domain"/>
    <property type="match status" value="1"/>
</dbReference>
<keyword evidence="1" id="KW-0723">Serine/threonine-protein kinase</keyword>
<dbReference type="KEGG" id="rde:RD1_0027"/>
<dbReference type="InterPro" id="IPR036890">
    <property type="entry name" value="HATPase_C_sf"/>
</dbReference>
<dbReference type="InterPro" id="IPR050267">
    <property type="entry name" value="Anti-sigma-factor_SerPK"/>
</dbReference>
<dbReference type="STRING" id="375451.RD1_0027"/>
<dbReference type="PANTHER" id="PTHR35526">
    <property type="entry name" value="ANTI-SIGMA-F FACTOR RSBW-RELATED"/>
    <property type="match status" value="1"/>
</dbReference>
<evidence type="ECO:0000313" key="4">
    <source>
        <dbReference type="Proteomes" id="UP000007029"/>
    </source>
</evidence>
<reference evidence="3 4" key="1">
    <citation type="journal article" date="2007" name="J. Bacteriol.">
        <title>The complete genome sequence of Roseobacter denitrificans reveals a mixotrophic rather than photosynthetic metabolism.</title>
        <authorList>
            <person name="Swingley W.D."/>
            <person name="Sadekar S."/>
            <person name="Mastrian S.D."/>
            <person name="Matthies H.J."/>
            <person name="Hao J."/>
            <person name="Ramos H."/>
            <person name="Acharya C.R."/>
            <person name="Conrad A.L."/>
            <person name="Taylor H.L."/>
            <person name="Dejesa L.C."/>
            <person name="Shah M.K."/>
            <person name="O'huallachain M.E."/>
            <person name="Lince M.T."/>
            <person name="Blankenship R.E."/>
            <person name="Beatty J.T."/>
            <person name="Touchman J.W."/>
        </authorList>
    </citation>
    <scope>NUCLEOTIDE SEQUENCE [LARGE SCALE GENOMIC DNA]</scope>
    <source>
        <strain evidence="4">ATCC 33942 / OCh 114</strain>
    </source>
</reference>
<keyword evidence="4" id="KW-1185">Reference proteome</keyword>
<gene>
    <name evidence="3" type="primary">rsbW</name>
    <name evidence="3" type="ordered locus">RD1_0027</name>
</gene>
<dbReference type="CDD" id="cd16936">
    <property type="entry name" value="HATPase_RsbW-like"/>
    <property type="match status" value="1"/>
</dbReference>
<dbReference type="SUPFAM" id="SSF55874">
    <property type="entry name" value="ATPase domain of HSP90 chaperone/DNA topoisomerase II/histidine kinase"/>
    <property type="match status" value="1"/>
</dbReference>
<proteinExistence type="predicted"/>
<evidence type="ECO:0000256" key="1">
    <source>
        <dbReference type="ARBA" id="ARBA00022527"/>
    </source>
</evidence>
<dbReference type="PANTHER" id="PTHR35526:SF6">
    <property type="entry name" value="SLR1861 PROTEIN"/>
    <property type="match status" value="1"/>
</dbReference>
<dbReference type="Pfam" id="PF13581">
    <property type="entry name" value="HATPase_c_2"/>
    <property type="match status" value="1"/>
</dbReference>
<organism evidence="3 4">
    <name type="scientific">Roseobacter denitrificans (strain ATCC 33942 / OCh 114)</name>
    <name type="common">Erythrobacter sp. (strain OCh 114)</name>
    <name type="synonym">Roseobacter denitrificans</name>
    <dbReference type="NCBI Taxonomy" id="375451"/>
    <lineage>
        <taxon>Bacteria</taxon>
        <taxon>Pseudomonadati</taxon>
        <taxon>Pseudomonadota</taxon>
        <taxon>Alphaproteobacteria</taxon>
        <taxon>Rhodobacterales</taxon>
        <taxon>Roseobacteraceae</taxon>
        <taxon>Roseobacter</taxon>
    </lineage>
</organism>
<dbReference type="EC" id="2.7.11.1" evidence="3"/>
<dbReference type="AlphaFoldDB" id="Q16E26"/>
<dbReference type="HOGENOM" id="CLU_090336_24_0_5"/>
<dbReference type="InterPro" id="IPR003594">
    <property type="entry name" value="HATPase_dom"/>
</dbReference>
<dbReference type="eggNOG" id="COG2172">
    <property type="taxonomic scope" value="Bacteria"/>
</dbReference>
<dbReference type="EMBL" id="CP000362">
    <property type="protein sequence ID" value="ABG29767.1"/>
    <property type="molecule type" value="Genomic_DNA"/>
</dbReference>
<name>Q16E26_ROSDO</name>
<dbReference type="RefSeq" id="WP_011566389.1">
    <property type="nucleotide sequence ID" value="NC_008209.1"/>
</dbReference>
<dbReference type="OrthoDB" id="9792240at2"/>
<accession>Q16E26</accession>
<keyword evidence="3" id="KW-0418">Kinase</keyword>
<feature type="domain" description="Histidine kinase/HSP90-like ATPase" evidence="2">
    <location>
        <begin position="20"/>
        <end position="142"/>
    </location>
</feature>
<sequence length="148" mass="16454">MESEQLRPFRVCVESGQYAAREALREFLDALRPLKLDVEESGTIELVLAEVLNNIVEHAYPPSQPSGPIAIECAHRQDGLILKIKDEGHAMPDGKMPLGELTPLDVELEDMPEGGFGWFLISHLAKDVRYARVGHENHLNMRLAVGTS</sequence>
<evidence type="ECO:0000313" key="3">
    <source>
        <dbReference type="EMBL" id="ABG29767.1"/>
    </source>
</evidence>
<dbReference type="Proteomes" id="UP000007029">
    <property type="component" value="Chromosome"/>
</dbReference>